<dbReference type="AlphaFoldDB" id="A0A811JV63"/>
<name>A0A811JV63_9BILA</name>
<feature type="signal peptide" evidence="1">
    <location>
        <begin position="1"/>
        <end position="18"/>
    </location>
</feature>
<keyword evidence="3" id="KW-1185">Reference proteome</keyword>
<evidence type="ECO:0000313" key="3">
    <source>
        <dbReference type="Proteomes" id="UP000614601"/>
    </source>
</evidence>
<dbReference type="Proteomes" id="UP000614601">
    <property type="component" value="Unassembled WGS sequence"/>
</dbReference>
<reference evidence="2" key="1">
    <citation type="submission" date="2020-09" db="EMBL/GenBank/DDBJ databases">
        <authorList>
            <person name="Kikuchi T."/>
        </authorList>
    </citation>
    <scope>NUCLEOTIDE SEQUENCE</scope>
    <source>
        <strain evidence="2">SH1</strain>
    </source>
</reference>
<dbReference type="Proteomes" id="UP000783686">
    <property type="component" value="Unassembled WGS sequence"/>
</dbReference>
<evidence type="ECO:0000313" key="2">
    <source>
        <dbReference type="EMBL" id="CAD5206980.1"/>
    </source>
</evidence>
<dbReference type="OrthoDB" id="5786419at2759"/>
<sequence>MKSAVVLLLLASLVALEACKVNLKVRSQTKKPFQIQVFIPSLKQKTERVTFTGPGEKKVLIQGGNCMDKKWVFKTWKEVNGKWVGAAQNSGKLGGSGWIRVLVDDRLLPFGNDRYGIACSEGAVCG</sequence>
<protein>
    <submittedName>
        <fullName evidence="2">Uncharacterized protein</fullName>
    </submittedName>
</protein>
<organism evidence="2 3">
    <name type="scientific">Bursaphelenchus okinawaensis</name>
    <dbReference type="NCBI Taxonomy" id="465554"/>
    <lineage>
        <taxon>Eukaryota</taxon>
        <taxon>Metazoa</taxon>
        <taxon>Ecdysozoa</taxon>
        <taxon>Nematoda</taxon>
        <taxon>Chromadorea</taxon>
        <taxon>Rhabditida</taxon>
        <taxon>Tylenchina</taxon>
        <taxon>Tylenchomorpha</taxon>
        <taxon>Aphelenchoidea</taxon>
        <taxon>Aphelenchoididae</taxon>
        <taxon>Bursaphelenchus</taxon>
    </lineage>
</organism>
<dbReference type="EMBL" id="CAJFCW020000001">
    <property type="protein sequence ID" value="CAG9083896.1"/>
    <property type="molecule type" value="Genomic_DNA"/>
</dbReference>
<accession>A0A811JV63</accession>
<evidence type="ECO:0000256" key="1">
    <source>
        <dbReference type="SAM" id="SignalP"/>
    </source>
</evidence>
<proteinExistence type="predicted"/>
<gene>
    <name evidence="2" type="ORF">BOKJ2_LOCUS1664</name>
</gene>
<comment type="caution">
    <text evidence="2">The sequence shown here is derived from an EMBL/GenBank/DDBJ whole genome shotgun (WGS) entry which is preliminary data.</text>
</comment>
<feature type="chain" id="PRO_5044131605" evidence="1">
    <location>
        <begin position="19"/>
        <end position="126"/>
    </location>
</feature>
<keyword evidence="1" id="KW-0732">Signal</keyword>
<dbReference type="EMBL" id="CAJFDH010000001">
    <property type="protein sequence ID" value="CAD5206980.1"/>
    <property type="molecule type" value="Genomic_DNA"/>
</dbReference>